<dbReference type="EMBL" id="CP043329">
    <property type="protein sequence ID" value="QEK52461.1"/>
    <property type="molecule type" value="Genomic_DNA"/>
</dbReference>
<evidence type="ECO:0000313" key="3">
    <source>
        <dbReference type="Proteomes" id="UP000323653"/>
    </source>
</evidence>
<reference evidence="2 3" key="1">
    <citation type="submission" date="2019-08" db="EMBL/GenBank/DDBJ databases">
        <title>Pedobacter sp. nov., isolated from Han river, South Korea.</title>
        <authorList>
            <person name="Lee D.-H."/>
            <person name="Kim Y.-S."/>
            <person name="Hwang E.-M."/>
            <person name="Le Tran T.C."/>
            <person name="Cha C.-J."/>
        </authorList>
    </citation>
    <scope>NUCLEOTIDE SEQUENCE [LARGE SCALE GENOMIC DNA]</scope>
    <source>
        <strain evidence="2 3">CJ43</strain>
    </source>
</reference>
<sequence length="289" mass="32721">MKKTVITLLASIALLPINLMAQQNVPSKNMNAQYLQLADENAKKETTAHLSLISKKYKLDEKTYKTIYQAFYNRRIETEKALLQTDKSVASQNNLVSLINKHDSICNSYLKALSHKNLIGNKILESTDNSKFASAIRSKSLLKLSQVQIDSLLYHSKKMAELKIEDAGLDLRGYERKVLPLLLQDEQYTSLLIELNRPTALGWAQDSWQSIKKRGLEGGLDSVVVIRQMFNYNLGKLVKKDRFGKDLPTTSPSLSRFDSAKPEALRMLQADEARNVADKPKETKTSFAW</sequence>
<evidence type="ECO:0000313" key="2">
    <source>
        <dbReference type="EMBL" id="QEK52461.1"/>
    </source>
</evidence>
<name>A0A5C0VLC0_9SPHI</name>
<dbReference type="AlphaFoldDB" id="A0A5C0VLC0"/>
<evidence type="ECO:0000256" key="1">
    <source>
        <dbReference type="SAM" id="SignalP"/>
    </source>
</evidence>
<dbReference type="Proteomes" id="UP000323653">
    <property type="component" value="Chromosome"/>
</dbReference>
<evidence type="ECO:0008006" key="4">
    <source>
        <dbReference type="Google" id="ProtNLM"/>
    </source>
</evidence>
<organism evidence="2 3">
    <name type="scientific">Pedobacter aquae</name>
    <dbReference type="NCBI Taxonomy" id="2605747"/>
    <lineage>
        <taxon>Bacteria</taxon>
        <taxon>Pseudomonadati</taxon>
        <taxon>Bacteroidota</taxon>
        <taxon>Sphingobacteriia</taxon>
        <taxon>Sphingobacteriales</taxon>
        <taxon>Sphingobacteriaceae</taxon>
        <taxon>Pedobacter</taxon>
    </lineage>
</organism>
<protein>
    <recommendedName>
        <fullName evidence="4">DUF4142 domain-containing protein</fullName>
    </recommendedName>
</protein>
<dbReference type="RefSeq" id="WP_149075243.1">
    <property type="nucleotide sequence ID" value="NZ_CP043329.1"/>
</dbReference>
<dbReference type="KEGG" id="pej:FYC62_12955"/>
<feature type="signal peptide" evidence="1">
    <location>
        <begin position="1"/>
        <end position="21"/>
    </location>
</feature>
<accession>A0A5C0VLC0</accession>
<proteinExistence type="predicted"/>
<gene>
    <name evidence="2" type="ORF">FYC62_12955</name>
</gene>
<keyword evidence="1" id="KW-0732">Signal</keyword>
<feature type="chain" id="PRO_5022843984" description="DUF4142 domain-containing protein" evidence="1">
    <location>
        <begin position="22"/>
        <end position="289"/>
    </location>
</feature>
<keyword evidence="3" id="KW-1185">Reference proteome</keyword>